<dbReference type="RefSeq" id="WP_180677692.1">
    <property type="nucleotide sequence ID" value="NZ_JACCKA010000041.1"/>
</dbReference>
<dbReference type="Gene3D" id="3.40.1580.10">
    <property type="entry name" value="SMI1/KNR4-like"/>
    <property type="match status" value="1"/>
</dbReference>
<dbReference type="AlphaFoldDB" id="A0A853J9P3"/>
<reference evidence="2 3" key="1">
    <citation type="submission" date="2020-07" db="EMBL/GenBank/DDBJ databases">
        <title>Luteimonas sp. SJ-92.</title>
        <authorList>
            <person name="Huang X.-X."/>
            <person name="Xu L."/>
            <person name="Sun J.-Q."/>
        </authorList>
    </citation>
    <scope>NUCLEOTIDE SEQUENCE [LARGE SCALE GENOMIC DNA]</scope>
    <source>
        <strain evidence="2 3">SJ-92</strain>
    </source>
</reference>
<dbReference type="Pfam" id="PF09346">
    <property type="entry name" value="SMI1_KNR4"/>
    <property type="match status" value="1"/>
</dbReference>
<dbReference type="InterPro" id="IPR051873">
    <property type="entry name" value="KNR4/SMI1_regulator"/>
</dbReference>
<keyword evidence="3" id="KW-1185">Reference proteome</keyword>
<protein>
    <submittedName>
        <fullName evidence="2">SMI1/KNR4 family protein</fullName>
    </submittedName>
</protein>
<proteinExistence type="predicted"/>
<name>A0A853J9P3_9GAMM</name>
<dbReference type="PANTHER" id="PTHR47432:SF1">
    <property type="entry name" value="CELL WALL ASSEMBLY REGULATOR SMI1"/>
    <property type="match status" value="1"/>
</dbReference>
<comment type="caution">
    <text evidence="2">The sequence shown here is derived from an EMBL/GenBank/DDBJ whole genome shotgun (WGS) entry which is preliminary data.</text>
</comment>
<dbReference type="PANTHER" id="PTHR47432">
    <property type="entry name" value="CELL WALL ASSEMBLY REGULATOR SMI1"/>
    <property type="match status" value="1"/>
</dbReference>
<evidence type="ECO:0000259" key="1">
    <source>
        <dbReference type="SMART" id="SM00860"/>
    </source>
</evidence>
<dbReference type="Proteomes" id="UP000578091">
    <property type="component" value="Unassembled WGS sequence"/>
</dbReference>
<dbReference type="InterPro" id="IPR037883">
    <property type="entry name" value="Knr4/Smi1-like_sf"/>
</dbReference>
<evidence type="ECO:0000313" key="2">
    <source>
        <dbReference type="EMBL" id="NZA25891.1"/>
    </source>
</evidence>
<organism evidence="2 3">
    <name type="scientific">Luteimonas salinisoli</name>
    <dbReference type="NCBI Taxonomy" id="2752307"/>
    <lineage>
        <taxon>Bacteria</taxon>
        <taxon>Pseudomonadati</taxon>
        <taxon>Pseudomonadota</taxon>
        <taxon>Gammaproteobacteria</taxon>
        <taxon>Lysobacterales</taxon>
        <taxon>Lysobacteraceae</taxon>
        <taxon>Luteimonas</taxon>
    </lineage>
</organism>
<sequence length="186" mass="20725">MFRPSIESWLQQNWPAGLADLSRPASEDEIRTLEQALARSLPEDFVSSLRIHNGQKGIAGYLCPSGELLSSGEIASQWQVWKDLFDSGDFDEYESEPANEAIARDWWNPGWVPITHNGGGDHDCLDLSPTSAGQTGQVITMWHDMAERELLAPNFSTWLQQLAGKLLSCEVVYSEEYGGLIEPENT</sequence>
<dbReference type="InterPro" id="IPR018958">
    <property type="entry name" value="Knr4/Smi1-like_dom"/>
</dbReference>
<dbReference type="SUPFAM" id="SSF160631">
    <property type="entry name" value="SMI1/KNR4-like"/>
    <property type="match status" value="1"/>
</dbReference>
<feature type="domain" description="Knr4/Smi1-like" evidence="1">
    <location>
        <begin position="24"/>
        <end position="161"/>
    </location>
</feature>
<accession>A0A853J9P3</accession>
<gene>
    <name evidence="2" type="ORF">H0E84_05800</name>
</gene>
<evidence type="ECO:0000313" key="3">
    <source>
        <dbReference type="Proteomes" id="UP000578091"/>
    </source>
</evidence>
<dbReference type="EMBL" id="JACCKA010000041">
    <property type="protein sequence ID" value="NZA25891.1"/>
    <property type="molecule type" value="Genomic_DNA"/>
</dbReference>
<dbReference type="SMART" id="SM00860">
    <property type="entry name" value="SMI1_KNR4"/>
    <property type="match status" value="1"/>
</dbReference>